<comment type="caution">
    <text evidence="1">The sequence shown here is derived from an EMBL/GenBank/DDBJ whole genome shotgun (WGS) entry which is preliminary data.</text>
</comment>
<gene>
    <name evidence="1" type="ORF">CEJ45_15115</name>
</gene>
<name>A0A225SS15_9BURK</name>
<dbReference type="RefSeq" id="WP_088755898.1">
    <property type="nucleotide sequence ID" value="NZ_NJGV01000013.1"/>
</dbReference>
<dbReference type="EMBL" id="NJGV01000013">
    <property type="protein sequence ID" value="OWY33955.1"/>
    <property type="molecule type" value="Genomic_DNA"/>
</dbReference>
<dbReference type="Proteomes" id="UP000214747">
    <property type="component" value="Unassembled WGS sequence"/>
</dbReference>
<protein>
    <submittedName>
        <fullName evidence="1">Uncharacterized protein</fullName>
    </submittedName>
</protein>
<evidence type="ECO:0000313" key="2">
    <source>
        <dbReference type="Proteomes" id="UP000214747"/>
    </source>
</evidence>
<dbReference type="AlphaFoldDB" id="A0A225SS15"/>
<dbReference type="Pfam" id="PF20346">
    <property type="entry name" value="DUF6641"/>
    <property type="match status" value="1"/>
</dbReference>
<accession>A0A225SS15</accession>
<keyword evidence="2" id="KW-1185">Reference proteome</keyword>
<dbReference type="InterPro" id="IPR046581">
    <property type="entry name" value="DUF6641"/>
</dbReference>
<organism evidence="1 2">
    <name type="scientific">Herbaspirillum aquaticum</name>
    <dbReference type="NCBI Taxonomy" id="568783"/>
    <lineage>
        <taxon>Bacteria</taxon>
        <taxon>Pseudomonadati</taxon>
        <taxon>Pseudomonadota</taxon>
        <taxon>Betaproteobacteria</taxon>
        <taxon>Burkholderiales</taxon>
        <taxon>Oxalobacteraceae</taxon>
        <taxon>Herbaspirillum</taxon>
    </lineage>
</organism>
<sequence>MIILNNLKLVATKRPDGFPPIVQRRNRLIAKIWEQTQLAKAQQESKTFAPAVIRSVKDVETGERKNVETPKRIKPWWWTAENGKLCLNVKYGSKVLELAKGKTTIEIGTLSDLVPTLDVLKAAVTAGELDAQLDAMSNTLRSGFVRK</sequence>
<reference evidence="1 2" key="1">
    <citation type="journal article" date="2010" name="Int. J. Syst. Evol. Microbiol.">
        <title>Reclassification of Herbaspirillum putei as a later heterotypic synonym of Herbaspirillum huttiense, with the description of H. huttiense subsp. huttiense subsp. nov. and H. huttiense subsp. putei subsp. nov., comb. nov., and description of Herbaspirillum aquaticum sp. nov.</title>
        <authorList>
            <person name="Dobritsa A.P."/>
            <person name="Reddy M.C."/>
            <person name="Samadpour M."/>
        </authorList>
    </citation>
    <scope>NUCLEOTIDE SEQUENCE [LARGE SCALE GENOMIC DNA]</scope>
    <source>
        <strain evidence="1 2">IEH 4430</strain>
    </source>
</reference>
<evidence type="ECO:0000313" key="1">
    <source>
        <dbReference type="EMBL" id="OWY33955.1"/>
    </source>
</evidence>
<proteinExistence type="predicted"/>